<evidence type="ECO:0000313" key="1">
    <source>
        <dbReference type="EMBL" id="APX21725.1"/>
    </source>
</evidence>
<keyword evidence="2" id="KW-1185">Reference proteome</keyword>
<proteinExistence type="predicted"/>
<sequence>MQVIAAEIWSGWLRGAFRRPEDVASFFGVRNSTAWNWWNAASRPTADKVMIAVLEAPGFLEHLTASVTADARRVA</sequence>
<evidence type="ECO:0008006" key="3">
    <source>
        <dbReference type="Google" id="ProtNLM"/>
    </source>
</evidence>
<evidence type="ECO:0000313" key="2">
    <source>
        <dbReference type="Proteomes" id="UP000186559"/>
    </source>
</evidence>
<reference evidence="1 2" key="1">
    <citation type="submission" date="2016-03" db="EMBL/GenBank/DDBJ databases">
        <title>Deep-sea bacteria in the southern Pacific.</title>
        <authorList>
            <person name="Tang K."/>
        </authorList>
    </citation>
    <scope>NUCLEOTIDE SEQUENCE [LARGE SCALE GENOMIC DNA]</scope>
    <source>
        <strain evidence="1 2">JLT2016</strain>
    </source>
</reference>
<accession>A0A1U7D0W6</accession>
<organism evidence="1 2">
    <name type="scientific">Salipiger profundus</name>
    <dbReference type="NCBI Taxonomy" id="1229727"/>
    <lineage>
        <taxon>Bacteria</taxon>
        <taxon>Pseudomonadati</taxon>
        <taxon>Pseudomonadota</taxon>
        <taxon>Alphaproteobacteria</taxon>
        <taxon>Rhodobacterales</taxon>
        <taxon>Roseobacteraceae</taxon>
        <taxon>Salipiger</taxon>
    </lineage>
</organism>
<name>A0A1U7D0W6_9RHOB</name>
<protein>
    <recommendedName>
        <fullName evidence="3">Transcriptional regulator</fullName>
    </recommendedName>
</protein>
<dbReference type="AlphaFoldDB" id="A0A1U7D0W6"/>
<gene>
    <name evidence="1" type="ORF">Ga0080559_TMP929</name>
</gene>
<dbReference type="KEGG" id="tpro:Ga0080559_TMP929"/>
<dbReference type="EMBL" id="CP014796">
    <property type="protein sequence ID" value="APX21725.1"/>
    <property type="molecule type" value="Genomic_DNA"/>
</dbReference>
<dbReference type="Proteomes" id="UP000186559">
    <property type="component" value="Chromosome"/>
</dbReference>